<evidence type="ECO:0000313" key="1">
    <source>
        <dbReference type="EMBL" id="RUA23251.1"/>
    </source>
</evidence>
<comment type="caution">
    <text evidence="1">The sequence shown here is derived from an EMBL/GenBank/DDBJ whole genome shotgun (WGS) entry which is preliminary data.</text>
</comment>
<protein>
    <submittedName>
        <fullName evidence="1">Uncharacterized protein</fullName>
    </submittedName>
</protein>
<proteinExistence type="predicted"/>
<reference evidence="1" key="1">
    <citation type="submission" date="2018-12" db="EMBL/GenBank/DDBJ databases">
        <authorList>
            <person name="Jadhav K."/>
            <person name="Kushwaha B."/>
            <person name="Jadhav I."/>
        </authorList>
    </citation>
    <scope>NUCLEOTIDE SEQUENCE [LARGE SCALE GENOMIC DNA]</scope>
    <source>
        <strain evidence="1">SBS 10</strain>
    </source>
</reference>
<dbReference type="InterPro" id="IPR036425">
    <property type="entry name" value="MoaB/Mog-like_dom_sf"/>
</dbReference>
<organism evidence="1">
    <name type="scientific">Billgrantia gudaonensis</name>
    <dbReference type="NCBI Taxonomy" id="376427"/>
    <lineage>
        <taxon>Bacteria</taxon>
        <taxon>Pseudomonadati</taxon>
        <taxon>Pseudomonadota</taxon>
        <taxon>Gammaproteobacteria</taxon>
        <taxon>Oceanospirillales</taxon>
        <taxon>Halomonadaceae</taxon>
        <taxon>Billgrantia</taxon>
    </lineage>
</organism>
<dbReference type="EMBL" id="RXHI01000001">
    <property type="protein sequence ID" value="RUA23251.1"/>
    <property type="molecule type" value="Genomic_DNA"/>
</dbReference>
<dbReference type="AlphaFoldDB" id="A0A432JL08"/>
<gene>
    <name evidence="1" type="ORF">DSL92_00335</name>
</gene>
<accession>A0A432JL08</accession>
<name>A0A432JL08_9GAMM</name>
<sequence>MSELGQLDLWRIAMRPGKATGTGDCHASTKLAKRGSYSPGNPVSTVGGWLFLRPLLGALLGCPSWPNCRRSPPGPPSLPRPGHAVTSCACASSSQRGSHGVRLWRPEPAVLTSRIEAGCPGRSPEHGR</sequence>
<dbReference type="Gene3D" id="3.40.980.10">
    <property type="entry name" value="MoaB/Mog-like domain"/>
    <property type="match status" value="1"/>
</dbReference>